<evidence type="ECO:0000256" key="3">
    <source>
        <dbReference type="SAM" id="Phobius"/>
    </source>
</evidence>
<dbReference type="EMBL" id="JABMIG020000135">
    <property type="protein sequence ID" value="KAL3789925.1"/>
    <property type="molecule type" value="Genomic_DNA"/>
</dbReference>
<keyword evidence="3" id="KW-0472">Membrane</keyword>
<keyword evidence="2" id="KW-0677">Repeat</keyword>
<dbReference type="Proteomes" id="UP001516023">
    <property type="component" value="Unassembled WGS sequence"/>
</dbReference>
<keyword evidence="1" id="KW-0813">Transport</keyword>
<accession>A0ABD3PP33</accession>
<keyword evidence="3" id="KW-0812">Transmembrane</keyword>
<feature type="transmembrane region" description="Helical" evidence="3">
    <location>
        <begin position="108"/>
        <end position="131"/>
    </location>
</feature>
<evidence type="ECO:0000313" key="5">
    <source>
        <dbReference type="Proteomes" id="UP001516023"/>
    </source>
</evidence>
<comment type="caution">
    <text evidence="4">The sequence shown here is derived from an EMBL/GenBank/DDBJ whole genome shotgun (WGS) entry which is preliminary data.</text>
</comment>
<evidence type="ECO:0000256" key="1">
    <source>
        <dbReference type="ARBA" id="ARBA00022448"/>
    </source>
</evidence>
<feature type="transmembrane region" description="Helical" evidence="3">
    <location>
        <begin position="230"/>
        <end position="248"/>
    </location>
</feature>
<sequence length="265" mass="29167">MTMVDAITNNPFISQLAQWAWSADPSPKVSPQICVDSLPLLTMPCLSRLLAKAIGIGIICLSCINKAPVLSNMIASRSAAGLAVTAACGEVVMYSNAAFYNLLAGNPFTAYGETMVLVVQTIGIVILIFWFRRDGTDRIELHQMGMVVAGYLIYLFVVFRVLTPDTQYILMVYNPVVLLISRGSQMLANHKQKQTGAQSLATTGLNLVGTLVRIGTTIKEVGWDFHILRAYGVSVALNFILFVQLIVYKENTERFLKSLRDKKKV</sequence>
<evidence type="ECO:0000313" key="4">
    <source>
        <dbReference type="EMBL" id="KAL3789925.1"/>
    </source>
</evidence>
<dbReference type="InterPro" id="IPR016817">
    <property type="entry name" value="MannP-dilichol_defect-1"/>
</dbReference>
<feature type="transmembrane region" description="Helical" evidence="3">
    <location>
        <begin position="143"/>
        <end position="162"/>
    </location>
</feature>
<proteinExistence type="predicted"/>
<protein>
    <recommendedName>
        <fullName evidence="6">Mannose-P-dolichol utilization defect 1 protein homolog</fullName>
    </recommendedName>
</protein>
<dbReference type="PANTHER" id="PTHR12226">
    <property type="entry name" value="MANNOSE-P-DOLICHOL UTILIZATION DEFECT 1 LEC35 -RELATED"/>
    <property type="match status" value="1"/>
</dbReference>
<evidence type="ECO:0000256" key="2">
    <source>
        <dbReference type="ARBA" id="ARBA00022737"/>
    </source>
</evidence>
<name>A0ABD3PP33_9STRA</name>
<feature type="transmembrane region" description="Helical" evidence="3">
    <location>
        <begin position="79"/>
        <end position="102"/>
    </location>
</feature>
<keyword evidence="5" id="KW-1185">Reference proteome</keyword>
<gene>
    <name evidence="4" type="ORF">HJC23_010610</name>
</gene>
<dbReference type="Gene3D" id="1.20.1280.290">
    <property type="match status" value="1"/>
</dbReference>
<reference evidence="4 5" key="1">
    <citation type="journal article" date="2020" name="G3 (Bethesda)">
        <title>Improved Reference Genome for Cyclotella cryptica CCMP332, a Model for Cell Wall Morphogenesis, Salinity Adaptation, and Lipid Production in Diatoms (Bacillariophyta).</title>
        <authorList>
            <person name="Roberts W.R."/>
            <person name="Downey K.M."/>
            <person name="Ruck E.C."/>
            <person name="Traller J.C."/>
            <person name="Alverson A.J."/>
        </authorList>
    </citation>
    <scope>NUCLEOTIDE SEQUENCE [LARGE SCALE GENOMIC DNA]</scope>
    <source>
        <strain evidence="4 5">CCMP332</strain>
    </source>
</reference>
<dbReference type="PANTHER" id="PTHR12226:SF2">
    <property type="entry name" value="MANNOSE-P-DOLICHOL UTILIZATION DEFECT 1 PROTEIN"/>
    <property type="match status" value="1"/>
</dbReference>
<dbReference type="AlphaFoldDB" id="A0ABD3PP33"/>
<organism evidence="4 5">
    <name type="scientific">Cyclotella cryptica</name>
    <dbReference type="NCBI Taxonomy" id="29204"/>
    <lineage>
        <taxon>Eukaryota</taxon>
        <taxon>Sar</taxon>
        <taxon>Stramenopiles</taxon>
        <taxon>Ochrophyta</taxon>
        <taxon>Bacillariophyta</taxon>
        <taxon>Coscinodiscophyceae</taxon>
        <taxon>Thalassiosirophycidae</taxon>
        <taxon>Stephanodiscales</taxon>
        <taxon>Stephanodiscaceae</taxon>
        <taxon>Cyclotella</taxon>
    </lineage>
</organism>
<evidence type="ECO:0008006" key="6">
    <source>
        <dbReference type="Google" id="ProtNLM"/>
    </source>
</evidence>
<keyword evidence="3" id="KW-1133">Transmembrane helix</keyword>